<evidence type="ECO:0000256" key="3">
    <source>
        <dbReference type="SAM" id="SignalP"/>
    </source>
</evidence>
<dbReference type="Proteomes" id="UP000050378">
    <property type="component" value="Unassembled WGS sequence"/>
</dbReference>
<dbReference type="Pfam" id="PF25917">
    <property type="entry name" value="BSH_RND"/>
    <property type="match status" value="1"/>
</dbReference>
<dbReference type="PANTHER" id="PTHR30158">
    <property type="entry name" value="ACRA/E-RELATED COMPONENT OF DRUG EFFLUX TRANSPORTER"/>
    <property type="match status" value="1"/>
</dbReference>
<dbReference type="OrthoDB" id="9800613at2"/>
<evidence type="ECO:0000259" key="6">
    <source>
        <dbReference type="Pfam" id="PF25944"/>
    </source>
</evidence>
<dbReference type="GO" id="GO:0005886">
    <property type="term" value="C:plasma membrane"/>
    <property type="evidence" value="ECO:0007669"/>
    <property type="project" value="TreeGrafter"/>
</dbReference>
<dbReference type="Gene3D" id="2.40.30.170">
    <property type="match status" value="1"/>
</dbReference>
<comment type="similarity">
    <text evidence="2">Belongs to the membrane fusion protein (MFP) (TC 8.A.1) family.</text>
</comment>
<dbReference type="Gene3D" id="1.10.287.470">
    <property type="entry name" value="Helix hairpin bin"/>
    <property type="match status" value="1"/>
</dbReference>
<sequence>MRLPFAPAKLSLSALLLVSAPLLLQGCSEAPQQQQGQMHPAAVATMTMETHDAPFTIELPATLSGSKEVEVRARVTGILESRNFEEGQRVEQGQSLFTIDLEPYQLAVDRAQAALDGAKAALVQADRDVKRLAKLRAEKSVSQRDYDNASSANDIAKTDLAAAKVALKEAQLNLEYAQVKAPVAGVMGREFVSEGTYVSGPDLLLTQMTQFDPIRIRFGLSEREQLQMRQDVKNGSLTLPEQGHWKTQIKLQDGSLYGQTGEVNFSDVRINPNTGTSEFQAIIPNPDFQLRPGQFVRVELSGAVRKNAFIVPQRAVLDNGTGKFVYVVSKNEQGMDVALPAPVTVGEWIKKPENEQYQNFWLIRSGLKEGDQVIVDGMARIFFPGMPVNVGQPAANQSHAK</sequence>
<dbReference type="EMBL" id="LJTC01000006">
    <property type="protein sequence ID" value="KPM83608.1"/>
    <property type="molecule type" value="Genomic_DNA"/>
</dbReference>
<proteinExistence type="inferred from homology"/>
<dbReference type="PATRIC" id="fig|570156.3.peg.3288"/>
<evidence type="ECO:0000256" key="1">
    <source>
        <dbReference type="ARBA" id="ARBA00004519"/>
    </source>
</evidence>
<dbReference type="Gene3D" id="2.40.50.100">
    <property type="match status" value="1"/>
</dbReference>
<comment type="caution">
    <text evidence="7">The sequence shown here is derived from an EMBL/GenBank/DDBJ whole genome shotgun (WGS) entry which is preliminary data.</text>
</comment>
<comment type="subcellular location">
    <subcellularLocation>
        <location evidence="1">Cell inner membrane</location>
        <topology evidence="1">Lipid-anchor</topology>
    </subcellularLocation>
</comment>
<reference evidence="7 8" key="1">
    <citation type="submission" date="2015-09" db="EMBL/GenBank/DDBJ databases">
        <title>Draft Genome Sequence of Pseudoalteromonas lipolytica UCD-48B.</title>
        <authorList>
            <person name="Krusor M."/>
            <person name="Coil D.A."/>
            <person name="Lang J.M."/>
            <person name="Eisen J.A."/>
            <person name="Alexiev A."/>
        </authorList>
    </citation>
    <scope>NUCLEOTIDE SEQUENCE [LARGE SCALE GENOMIC DNA]</scope>
    <source>
        <strain evidence="7 8">UCD-48B</strain>
    </source>
</reference>
<dbReference type="InterPro" id="IPR058625">
    <property type="entry name" value="MdtA-like_BSH"/>
</dbReference>
<dbReference type="InterPro" id="IPR058626">
    <property type="entry name" value="MdtA-like_b-barrel"/>
</dbReference>
<protein>
    <submittedName>
        <fullName evidence="7">MFP transporter</fullName>
    </submittedName>
</protein>
<dbReference type="Gene3D" id="2.40.420.20">
    <property type="match status" value="1"/>
</dbReference>
<feature type="chain" id="PRO_5006026579" evidence="3">
    <location>
        <begin position="25"/>
        <end position="401"/>
    </location>
</feature>
<name>A0A0N8HKD9_9GAMM</name>
<feature type="domain" description="Multidrug resistance protein MdtA-like beta-barrel" evidence="6">
    <location>
        <begin position="213"/>
        <end position="301"/>
    </location>
</feature>
<evidence type="ECO:0000313" key="7">
    <source>
        <dbReference type="EMBL" id="KPM83608.1"/>
    </source>
</evidence>
<organism evidence="7 8">
    <name type="scientific">Pseudoalteromonas lipolytica</name>
    <dbReference type="NCBI Taxonomy" id="570156"/>
    <lineage>
        <taxon>Bacteria</taxon>
        <taxon>Pseudomonadati</taxon>
        <taxon>Pseudomonadota</taxon>
        <taxon>Gammaproteobacteria</taxon>
        <taxon>Alteromonadales</taxon>
        <taxon>Pseudoalteromonadaceae</taxon>
        <taxon>Pseudoalteromonas</taxon>
    </lineage>
</organism>
<evidence type="ECO:0000259" key="5">
    <source>
        <dbReference type="Pfam" id="PF25917"/>
    </source>
</evidence>
<evidence type="ECO:0000313" key="8">
    <source>
        <dbReference type="Proteomes" id="UP000050378"/>
    </source>
</evidence>
<dbReference type="InterPro" id="IPR006143">
    <property type="entry name" value="RND_pump_MFP"/>
</dbReference>
<dbReference type="RefSeq" id="WP_054553064.1">
    <property type="nucleotide sequence ID" value="NZ_LJTC01000006.1"/>
</dbReference>
<gene>
    <name evidence="7" type="ORF">AOG27_11010</name>
</gene>
<feature type="domain" description="Multidrug resistance protein MdtA-like alpha-helical hairpin" evidence="4">
    <location>
        <begin position="109"/>
        <end position="177"/>
    </location>
</feature>
<dbReference type="Pfam" id="PF25944">
    <property type="entry name" value="Beta-barrel_RND"/>
    <property type="match status" value="1"/>
</dbReference>
<keyword evidence="3" id="KW-0732">Signal</keyword>
<evidence type="ECO:0000259" key="4">
    <source>
        <dbReference type="Pfam" id="PF25876"/>
    </source>
</evidence>
<dbReference type="Pfam" id="PF25876">
    <property type="entry name" value="HH_MFP_RND"/>
    <property type="match status" value="1"/>
</dbReference>
<dbReference type="GO" id="GO:0046677">
    <property type="term" value="P:response to antibiotic"/>
    <property type="evidence" value="ECO:0007669"/>
    <property type="project" value="TreeGrafter"/>
</dbReference>
<dbReference type="InterPro" id="IPR058624">
    <property type="entry name" value="MdtA-like_HH"/>
</dbReference>
<evidence type="ECO:0000256" key="2">
    <source>
        <dbReference type="ARBA" id="ARBA00009477"/>
    </source>
</evidence>
<feature type="domain" description="Multidrug resistance protein MdtA-like barrel-sandwich hybrid" evidence="5">
    <location>
        <begin position="68"/>
        <end position="199"/>
    </location>
</feature>
<dbReference type="STRING" id="570156.AOG27_11010"/>
<dbReference type="NCBIfam" id="TIGR01730">
    <property type="entry name" value="RND_mfp"/>
    <property type="match status" value="1"/>
</dbReference>
<dbReference type="PROSITE" id="PS51257">
    <property type="entry name" value="PROKAR_LIPOPROTEIN"/>
    <property type="match status" value="1"/>
</dbReference>
<dbReference type="GO" id="GO:0022857">
    <property type="term" value="F:transmembrane transporter activity"/>
    <property type="evidence" value="ECO:0007669"/>
    <property type="project" value="InterPro"/>
</dbReference>
<feature type="signal peptide" evidence="3">
    <location>
        <begin position="1"/>
        <end position="24"/>
    </location>
</feature>
<dbReference type="SUPFAM" id="SSF111369">
    <property type="entry name" value="HlyD-like secretion proteins"/>
    <property type="match status" value="1"/>
</dbReference>
<dbReference type="AlphaFoldDB" id="A0A0N8HKD9"/>
<accession>A0A0N8HKD9</accession>